<reference evidence="1" key="1">
    <citation type="submission" date="2023-10" db="EMBL/GenBank/DDBJ databases">
        <authorList>
            <person name="Chen Y."/>
            <person name="Shah S."/>
            <person name="Dougan E. K."/>
            <person name="Thang M."/>
            <person name="Chan C."/>
        </authorList>
    </citation>
    <scope>NUCLEOTIDE SEQUENCE [LARGE SCALE GENOMIC DNA]</scope>
</reference>
<feature type="non-terminal residue" evidence="1">
    <location>
        <position position="191"/>
    </location>
</feature>
<protein>
    <recommendedName>
        <fullName evidence="3">RNA-directed DNA polymerase</fullName>
    </recommendedName>
</protein>
<organism evidence="1 2">
    <name type="scientific">Prorocentrum cordatum</name>
    <dbReference type="NCBI Taxonomy" id="2364126"/>
    <lineage>
        <taxon>Eukaryota</taxon>
        <taxon>Sar</taxon>
        <taxon>Alveolata</taxon>
        <taxon>Dinophyceae</taxon>
        <taxon>Prorocentrales</taxon>
        <taxon>Prorocentraceae</taxon>
        <taxon>Prorocentrum</taxon>
    </lineage>
</organism>
<keyword evidence="2" id="KW-1185">Reference proteome</keyword>
<comment type="caution">
    <text evidence="1">The sequence shown here is derived from an EMBL/GenBank/DDBJ whole genome shotgun (WGS) entry which is preliminary data.</text>
</comment>
<evidence type="ECO:0000313" key="1">
    <source>
        <dbReference type="EMBL" id="CAK0868643.1"/>
    </source>
</evidence>
<feature type="non-terminal residue" evidence="1">
    <location>
        <position position="1"/>
    </location>
</feature>
<evidence type="ECO:0000313" key="2">
    <source>
        <dbReference type="Proteomes" id="UP001189429"/>
    </source>
</evidence>
<evidence type="ECO:0008006" key="3">
    <source>
        <dbReference type="Google" id="ProtNLM"/>
    </source>
</evidence>
<dbReference type="Proteomes" id="UP001189429">
    <property type="component" value="Unassembled WGS sequence"/>
</dbReference>
<proteinExistence type="predicted"/>
<gene>
    <name evidence="1" type="ORF">PCOR1329_LOCUS55231</name>
</gene>
<sequence length="191" mass="21446">DMCLEYERISGLRLNADKAILVPLFRYVRDEARRRLIREAPVWGVLLIQDKAKYLGMVVGPGRGTSSWDAPCKKFVDRAVLWGQLGAGLLNTFVAYQVLVSSVVMFVAQLDPLPCSRDAIELQSARVVRFESAAHGGPRIRAWARQLHQLSRDAKNVTRAGHFQQCIDPNFFLSLRDATTELTAAERQVHA</sequence>
<dbReference type="EMBL" id="CAUYUJ010016767">
    <property type="protein sequence ID" value="CAK0868643.1"/>
    <property type="molecule type" value="Genomic_DNA"/>
</dbReference>
<accession>A0ABN9V7H9</accession>
<name>A0ABN9V7H9_9DINO</name>